<keyword evidence="2" id="KW-1185">Reference proteome</keyword>
<sequence>MQSKITGDFVESGSPALEFQPPMRRVFQAPPASQLHSSFMPSYEDENNIQSTVKDVQSTLSSVNEQISRLRSALAELEIYREDLHTSLLQHRSVLSAVRRLPPEILGEIFLFAAAGCRLIWPPTSASDSAMPWLLGKVCSYWRTVAFSLPRLWSEIHMDVRYQIPLSSSTDLYDKTYESMLRFGEKFLQSCLNRSGNEMLTFSIEVDGLRDMAHPLLEILVQHSERWEDVSLHLDIFSHHTVLAPAKNRVPNLRRLHIGTSLSDSMPPTPLDAFENAPKLKELSLTRIIHPFHIIRIPWSQITHLISKSNTFREGEFTQIMRHTENLTSFTTHRERILEVASSEPILLPHLNFLEVVNKGSYIAKTFQFLTTPKLHELRVQALTPFLADQTVPMLTRAQCKPTHLVFQSSLVEDAVWEENFGIVWLLGELPSITHLHLTALRSSEEIMSRLHYRRPPTNFPPFLPNLENIILEDRHCLSATKITDTLSSRIENHSTDTWGSWPDGHKGLRSITLRLSRPPGPVFPELDVLKNLAEEHGVAISISSG</sequence>
<dbReference type="PANTHER" id="PTHR38926:SF5">
    <property type="entry name" value="F-BOX AND LEUCINE-RICH REPEAT PROTEIN 6"/>
    <property type="match status" value="1"/>
</dbReference>
<gene>
    <name evidence="1" type="ORF">CVT25_005018</name>
</gene>
<dbReference type="Gene3D" id="3.80.10.10">
    <property type="entry name" value="Ribonuclease Inhibitor"/>
    <property type="match status" value="1"/>
</dbReference>
<organism evidence="1 2">
    <name type="scientific">Psilocybe cyanescens</name>
    <dbReference type="NCBI Taxonomy" id="93625"/>
    <lineage>
        <taxon>Eukaryota</taxon>
        <taxon>Fungi</taxon>
        <taxon>Dikarya</taxon>
        <taxon>Basidiomycota</taxon>
        <taxon>Agaricomycotina</taxon>
        <taxon>Agaricomycetes</taxon>
        <taxon>Agaricomycetidae</taxon>
        <taxon>Agaricales</taxon>
        <taxon>Agaricineae</taxon>
        <taxon>Strophariaceae</taxon>
        <taxon>Psilocybe</taxon>
    </lineage>
</organism>
<dbReference type="EMBL" id="NHYD01001552">
    <property type="protein sequence ID" value="PPQ90710.1"/>
    <property type="molecule type" value="Genomic_DNA"/>
</dbReference>
<evidence type="ECO:0000313" key="2">
    <source>
        <dbReference type="Proteomes" id="UP000283269"/>
    </source>
</evidence>
<accession>A0A409XIY3</accession>
<dbReference type="InParanoid" id="A0A409XIY3"/>
<dbReference type="STRING" id="93625.A0A409XIY3"/>
<dbReference type="Proteomes" id="UP000283269">
    <property type="component" value="Unassembled WGS sequence"/>
</dbReference>
<reference evidence="1 2" key="1">
    <citation type="journal article" date="2018" name="Evol. Lett.">
        <title>Horizontal gene cluster transfer increased hallucinogenic mushroom diversity.</title>
        <authorList>
            <person name="Reynolds H.T."/>
            <person name="Vijayakumar V."/>
            <person name="Gluck-Thaler E."/>
            <person name="Korotkin H.B."/>
            <person name="Matheny P.B."/>
            <person name="Slot J.C."/>
        </authorList>
    </citation>
    <scope>NUCLEOTIDE SEQUENCE [LARGE SCALE GENOMIC DNA]</scope>
    <source>
        <strain evidence="1 2">2631</strain>
    </source>
</reference>
<dbReference type="OrthoDB" id="3025967at2759"/>
<protein>
    <submittedName>
        <fullName evidence="1">Uncharacterized protein</fullName>
    </submittedName>
</protein>
<proteinExistence type="predicted"/>
<evidence type="ECO:0000313" key="1">
    <source>
        <dbReference type="EMBL" id="PPQ90710.1"/>
    </source>
</evidence>
<name>A0A409XIY3_PSICY</name>
<dbReference type="InterPro" id="IPR032675">
    <property type="entry name" value="LRR_dom_sf"/>
</dbReference>
<dbReference type="PANTHER" id="PTHR38926">
    <property type="entry name" value="F-BOX DOMAIN CONTAINING PROTEIN, EXPRESSED"/>
    <property type="match status" value="1"/>
</dbReference>
<comment type="caution">
    <text evidence="1">The sequence shown here is derived from an EMBL/GenBank/DDBJ whole genome shotgun (WGS) entry which is preliminary data.</text>
</comment>
<dbReference type="AlphaFoldDB" id="A0A409XIY3"/>